<dbReference type="PROSITE" id="PS51257">
    <property type="entry name" value="PROKAR_LIPOPROTEIN"/>
    <property type="match status" value="1"/>
</dbReference>
<dbReference type="EC" id="5.2.1.8" evidence="3 6"/>
<dbReference type="PANTHER" id="PTHR43811:SF19">
    <property type="entry name" value="39 KDA FK506-BINDING NUCLEAR PROTEIN"/>
    <property type="match status" value="1"/>
</dbReference>
<name>A0ABN2RR88_9ACTN</name>
<dbReference type="Proteomes" id="UP001500571">
    <property type="component" value="Unassembled WGS sequence"/>
</dbReference>
<evidence type="ECO:0000256" key="5">
    <source>
        <dbReference type="ARBA" id="ARBA00023235"/>
    </source>
</evidence>
<keyword evidence="8" id="KW-0732">Signal</keyword>
<comment type="similarity">
    <text evidence="2">Belongs to the FKBP-type PPIase family.</text>
</comment>
<dbReference type="RefSeq" id="WP_344047696.1">
    <property type="nucleotide sequence ID" value="NZ_BAAAPB010000005.1"/>
</dbReference>
<proteinExistence type="inferred from homology"/>
<evidence type="ECO:0000256" key="2">
    <source>
        <dbReference type="ARBA" id="ARBA00006577"/>
    </source>
</evidence>
<feature type="chain" id="PRO_5046767300" description="peptidylprolyl isomerase" evidence="8">
    <location>
        <begin position="26"/>
        <end position="333"/>
    </location>
</feature>
<sequence>MLRRVPRPLALIVTTLLATSLTACGGGKTVGLGGKTVEGWDAATVSGDAGTAPKVDWKGQMAAVAKPETKTLQAGKGAAVTEGGKVWGYIWIGNGQTQKQAYSDYDNKQPEELTLDSKSISPVFAKMLSGAKVGSRVAAITSAKEIFGDAGNPTMGVANEDPLLILVDLIAPANDKATDVDRSKMPKLKPTAGKPTVPSGMDFTGVQKPDQYGDLLRTTLKQGNGTTVTSDMTVKVNYLGMTYGAKKPFDESYTKKPAAFPLTQVVKGWTYGLTGVKVGSRVLLQVPPLLGYGGQEQPNIPANSTLYFVVDVLSATKPAPTASASPSASPSAQ</sequence>
<dbReference type="InterPro" id="IPR001179">
    <property type="entry name" value="PPIase_FKBP_dom"/>
</dbReference>
<accession>A0ABN2RR88</accession>
<keyword evidence="4 6" id="KW-0697">Rotamase</keyword>
<feature type="region of interest" description="Disordered" evidence="7">
    <location>
        <begin position="178"/>
        <end position="204"/>
    </location>
</feature>
<evidence type="ECO:0000313" key="11">
    <source>
        <dbReference type="Proteomes" id="UP001500571"/>
    </source>
</evidence>
<feature type="signal peptide" evidence="8">
    <location>
        <begin position="1"/>
        <end position="25"/>
    </location>
</feature>
<evidence type="ECO:0000256" key="7">
    <source>
        <dbReference type="SAM" id="MobiDB-lite"/>
    </source>
</evidence>
<evidence type="ECO:0000313" key="10">
    <source>
        <dbReference type="EMBL" id="GAA1973525.1"/>
    </source>
</evidence>
<evidence type="ECO:0000256" key="1">
    <source>
        <dbReference type="ARBA" id="ARBA00000971"/>
    </source>
</evidence>
<dbReference type="Gene3D" id="3.10.50.40">
    <property type="match status" value="2"/>
</dbReference>
<comment type="caution">
    <text evidence="10">The sequence shown here is derived from an EMBL/GenBank/DDBJ whole genome shotgun (WGS) entry which is preliminary data.</text>
</comment>
<gene>
    <name evidence="10" type="ORF">GCM10009798_38430</name>
</gene>
<evidence type="ECO:0000256" key="3">
    <source>
        <dbReference type="ARBA" id="ARBA00013194"/>
    </source>
</evidence>
<keyword evidence="11" id="KW-1185">Reference proteome</keyword>
<comment type="catalytic activity">
    <reaction evidence="1 6">
        <text>[protein]-peptidylproline (omega=180) = [protein]-peptidylproline (omega=0)</text>
        <dbReference type="Rhea" id="RHEA:16237"/>
        <dbReference type="Rhea" id="RHEA-COMP:10747"/>
        <dbReference type="Rhea" id="RHEA-COMP:10748"/>
        <dbReference type="ChEBI" id="CHEBI:83833"/>
        <dbReference type="ChEBI" id="CHEBI:83834"/>
        <dbReference type="EC" id="5.2.1.8"/>
    </reaction>
</comment>
<reference evidence="10 11" key="1">
    <citation type="journal article" date="2019" name="Int. J. Syst. Evol. Microbiol.">
        <title>The Global Catalogue of Microorganisms (GCM) 10K type strain sequencing project: providing services to taxonomists for standard genome sequencing and annotation.</title>
        <authorList>
            <consortium name="The Broad Institute Genomics Platform"/>
            <consortium name="The Broad Institute Genome Sequencing Center for Infectious Disease"/>
            <person name="Wu L."/>
            <person name="Ma J."/>
        </authorList>
    </citation>
    <scope>NUCLEOTIDE SEQUENCE [LARGE SCALE GENOMIC DNA]</scope>
    <source>
        <strain evidence="10 11">JCM 15309</strain>
    </source>
</reference>
<evidence type="ECO:0000256" key="4">
    <source>
        <dbReference type="ARBA" id="ARBA00023110"/>
    </source>
</evidence>
<evidence type="ECO:0000256" key="8">
    <source>
        <dbReference type="SAM" id="SignalP"/>
    </source>
</evidence>
<organism evidence="10 11">
    <name type="scientific">Nocardioides panacihumi</name>
    <dbReference type="NCBI Taxonomy" id="400774"/>
    <lineage>
        <taxon>Bacteria</taxon>
        <taxon>Bacillati</taxon>
        <taxon>Actinomycetota</taxon>
        <taxon>Actinomycetes</taxon>
        <taxon>Propionibacteriales</taxon>
        <taxon>Nocardioidaceae</taxon>
        <taxon>Nocardioides</taxon>
    </lineage>
</organism>
<dbReference type="Pfam" id="PF00254">
    <property type="entry name" value="FKBP_C"/>
    <property type="match status" value="1"/>
</dbReference>
<dbReference type="SUPFAM" id="SSF54534">
    <property type="entry name" value="FKBP-like"/>
    <property type="match status" value="2"/>
</dbReference>
<dbReference type="InterPro" id="IPR046357">
    <property type="entry name" value="PPIase_dom_sf"/>
</dbReference>
<protein>
    <recommendedName>
        <fullName evidence="3 6">peptidylprolyl isomerase</fullName>
        <ecNumber evidence="3 6">5.2.1.8</ecNumber>
    </recommendedName>
</protein>
<feature type="domain" description="PPIase FKBP-type" evidence="9">
    <location>
        <begin position="231"/>
        <end position="316"/>
    </location>
</feature>
<keyword evidence="5 6" id="KW-0413">Isomerase</keyword>
<dbReference type="PANTHER" id="PTHR43811">
    <property type="entry name" value="FKBP-TYPE PEPTIDYL-PROLYL CIS-TRANS ISOMERASE FKPA"/>
    <property type="match status" value="1"/>
</dbReference>
<evidence type="ECO:0000256" key="6">
    <source>
        <dbReference type="PROSITE-ProRule" id="PRU00277"/>
    </source>
</evidence>
<evidence type="ECO:0000259" key="9">
    <source>
        <dbReference type="PROSITE" id="PS50059"/>
    </source>
</evidence>
<dbReference type="PROSITE" id="PS50059">
    <property type="entry name" value="FKBP_PPIASE"/>
    <property type="match status" value="1"/>
</dbReference>
<dbReference type="EMBL" id="BAAAPB010000005">
    <property type="protein sequence ID" value="GAA1973525.1"/>
    <property type="molecule type" value="Genomic_DNA"/>
</dbReference>